<name>A0A1L9SCI0_9EURO</name>
<dbReference type="InterPro" id="IPR012338">
    <property type="entry name" value="Beta-lactam/transpept-like"/>
</dbReference>
<comment type="similarity">
    <text evidence="1">Belongs to the peptidase S12 family.</text>
</comment>
<dbReference type="InterPro" id="IPR050491">
    <property type="entry name" value="AmpC-like"/>
</dbReference>
<evidence type="ECO:0000259" key="2">
    <source>
        <dbReference type="Pfam" id="PF00144"/>
    </source>
</evidence>
<keyword evidence="5" id="KW-1185">Reference proteome</keyword>
<dbReference type="SUPFAM" id="SSF56601">
    <property type="entry name" value="beta-lactamase/transpeptidase-like"/>
    <property type="match status" value="1"/>
</dbReference>
<reference evidence="5" key="1">
    <citation type="journal article" date="2017" name="Genome Biol.">
        <title>Comparative genomics reveals high biological diversity and specific adaptations in the industrially and medically important fungal genus Aspergillus.</title>
        <authorList>
            <person name="de Vries R.P."/>
            <person name="Riley R."/>
            <person name="Wiebenga A."/>
            <person name="Aguilar-Osorio G."/>
            <person name="Amillis S."/>
            <person name="Uchima C.A."/>
            <person name="Anderluh G."/>
            <person name="Asadollahi M."/>
            <person name="Askin M."/>
            <person name="Barry K."/>
            <person name="Battaglia E."/>
            <person name="Bayram O."/>
            <person name="Benocci T."/>
            <person name="Braus-Stromeyer S.A."/>
            <person name="Caldana C."/>
            <person name="Canovas D."/>
            <person name="Cerqueira G.C."/>
            <person name="Chen F."/>
            <person name="Chen W."/>
            <person name="Choi C."/>
            <person name="Clum A."/>
            <person name="Dos Santos R.A."/>
            <person name="Damasio A.R."/>
            <person name="Diallinas G."/>
            <person name="Emri T."/>
            <person name="Fekete E."/>
            <person name="Flipphi M."/>
            <person name="Freyberg S."/>
            <person name="Gallo A."/>
            <person name="Gournas C."/>
            <person name="Habgood R."/>
            <person name="Hainaut M."/>
            <person name="Harispe M.L."/>
            <person name="Henrissat B."/>
            <person name="Hilden K.S."/>
            <person name="Hope R."/>
            <person name="Hossain A."/>
            <person name="Karabika E."/>
            <person name="Karaffa L."/>
            <person name="Karanyi Z."/>
            <person name="Krasevec N."/>
            <person name="Kuo A."/>
            <person name="Kusch H."/>
            <person name="LaButti K."/>
            <person name="Lagendijk E.L."/>
            <person name="Lapidus A."/>
            <person name="Levasseur A."/>
            <person name="Lindquist E."/>
            <person name="Lipzen A."/>
            <person name="Logrieco A.F."/>
            <person name="MacCabe A."/>
            <person name="Maekelae M.R."/>
            <person name="Malavazi I."/>
            <person name="Melin P."/>
            <person name="Meyer V."/>
            <person name="Mielnichuk N."/>
            <person name="Miskei M."/>
            <person name="Molnar A.P."/>
            <person name="Mule G."/>
            <person name="Ngan C.Y."/>
            <person name="Orejas M."/>
            <person name="Orosz E."/>
            <person name="Ouedraogo J.P."/>
            <person name="Overkamp K.M."/>
            <person name="Park H.-S."/>
            <person name="Perrone G."/>
            <person name="Piumi F."/>
            <person name="Punt P.J."/>
            <person name="Ram A.F."/>
            <person name="Ramon A."/>
            <person name="Rauscher S."/>
            <person name="Record E."/>
            <person name="Riano-Pachon D.M."/>
            <person name="Robert V."/>
            <person name="Roehrig J."/>
            <person name="Ruller R."/>
            <person name="Salamov A."/>
            <person name="Salih N.S."/>
            <person name="Samson R.A."/>
            <person name="Sandor E."/>
            <person name="Sanguinetti M."/>
            <person name="Schuetze T."/>
            <person name="Sepcic K."/>
            <person name="Shelest E."/>
            <person name="Sherlock G."/>
            <person name="Sophianopoulou V."/>
            <person name="Squina F.M."/>
            <person name="Sun H."/>
            <person name="Susca A."/>
            <person name="Todd R.B."/>
            <person name="Tsang A."/>
            <person name="Unkles S.E."/>
            <person name="van de Wiele N."/>
            <person name="van Rossen-Uffink D."/>
            <person name="Oliveira J.V."/>
            <person name="Vesth T.C."/>
            <person name="Visser J."/>
            <person name="Yu J.-H."/>
            <person name="Zhou M."/>
            <person name="Andersen M.R."/>
            <person name="Archer D.B."/>
            <person name="Baker S.E."/>
            <person name="Benoit I."/>
            <person name="Brakhage A.A."/>
            <person name="Braus G.H."/>
            <person name="Fischer R."/>
            <person name="Frisvad J.C."/>
            <person name="Goldman G.H."/>
            <person name="Houbraken J."/>
            <person name="Oakley B."/>
            <person name="Pocsi I."/>
            <person name="Scazzocchio C."/>
            <person name="Seiboth B."/>
            <person name="vanKuyk P.A."/>
            <person name="Wortman J."/>
            <person name="Dyer P.S."/>
            <person name="Grigoriev I.V."/>
        </authorList>
    </citation>
    <scope>NUCLEOTIDE SEQUENCE [LARGE SCALE GENOMIC DNA]</scope>
    <source>
        <strain evidence="5">CBS 506.65</strain>
    </source>
</reference>
<dbReference type="EMBL" id="KV878346">
    <property type="protein sequence ID" value="OJJ44925.1"/>
    <property type="molecule type" value="Genomic_DNA"/>
</dbReference>
<protein>
    <recommendedName>
        <fullName evidence="6">Beta-lactamase-related domain-containing protein</fullName>
    </recommendedName>
</protein>
<organism evidence="4 5">
    <name type="scientific">Penicilliopsis zonata CBS 506.65</name>
    <dbReference type="NCBI Taxonomy" id="1073090"/>
    <lineage>
        <taxon>Eukaryota</taxon>
        <taxon>Fungi</taxon>
        <taxon>Dikarya</taxon>
        <taxon>Ascomycota</taxon>
        <taxon>Pezizomycotina</taxon>
        <taxon>Eurotiomycetes</taxon>
        <taxon>Eurotiomycetidae</taxon>
        <taxon>Eurotiales</taxon>
        <taxon>Aspergillaceae</taxon>
        <taxon>Penicilliopsis</taxon>
    </lineage>
</organism>
<dbReference type="Pfam" id="PF00144">
    <property type="entry name" value="Beta-lactamase"/>
    <property type="match status" value="1"/>
</dbReference>
<sequence>MNQQSNNPLDEEFDQLVQEQLDLWHVPGLSIAVVDGDQTWAKGYGMATLPSTRVTPSTLFYAGSTTKAFTAAIMAMLVEDNDGYPQVQWDTPISQLIRDDFVLATEYATQQVTVEDALSHRTGLPRHDQALGSTAGGSSSTAVRDIVRQLRHLPLTAELRTKYQYNNAMFIVAAHVIETVTGETLGALLARRIWEPLGMSETYFGLEEARGAEDENPLAHGYAYNYADDDGTYRVIEWMSLADVSGAGSVISSVNDYAKWARALLTGSPALFASPTTVREHLWRARTLLPVDQDGSGSGSGSAFTGPGAYALGWETGVYRGVEFFEHQGGMNAFGAELILIPELQYAVVALGNTAGTSNCAEQTLVYHLIDRKLGKPRFFDWDAKNLALLERGKHEAATAIARFYPSLPSPPLPTTLPLSLYTGTYLHPGYGSVTLYLDETGSSEGGGSSVILRADRNQNTWPEILRFQHVSGDFFVAVSEHDGDYGAIYPSVYPAEFRVGAAGKVIALGVGWEKEMGEEKIWFKY</sequence>
<dbReference type="STRING" id="1073090.A0A1L9SCI0"/>
<feature type="domain" description="Beta-lactamase-related" evidence="2">
    <location>
        <begin position="13"/>
        <end position="357"/>
    </location>
</feature>
<proteinExistence type="inferred from homology"/>
<dbReference type="Proteomes" id="UP000184188">
    <property type="component" value="Unassembled WGS sequence"/>
</dbReference>
<dbReference type="Gene3D" id="3.40.710.10">
    <property type="entry name" value="DD-peptidase/beta-lactamase superfamily"/>
    <property type="match status" value="1"/>
</dbReference>
<dbReference type="InterPro" id="IPR001466">
    <property type="entry name" value="Beta-lactam-related"/>
</dbReference>
<dbReference type="PANTHER" id="PTHR46825:SF9">
    <property type="entry name" value="BETA-LACTAMASE-RELATED DOMAIN-CONTAINING PROTEIN"/>
    <property type="match status" value="1"/>
</dbReference>
<dbReference type="OrthoDB" id="5946976at2759"/>
<dbReference type="InterPro" id="IPR021860">
    <property type="entry name" value="Peptidase_S12_Pab87-rel_C"/>
</dbReference>
<accession>A0A1L9SCI0</accession>
<dbReference type="PANTHER" id="PTHR46825">
    <property type="entry name" value="D-ALANYL-D-ALANINE-CARBOXYPEPTIDASE/ENDOPEPTIDASE AMPH"/>
    <property type="match status" value="1"/>
</dbReference>
<gene>
    <name evidence="4" type="ORF">ASPZODRAFT_134350</name>
</gene>
<feature type="domain" description="Peptidase S12 Pab87-related C-terminal" evidence="3">
    <location>
        <begin position="410"/>
        <end position="525"/>
    </location>
</feature>
<evidence type="ECO:0000313" key="4">
    <source>
        <dbReference type="EMBL" id="OJJ44925.1"/>
    </source>
</evidence>
<dbReference type="VEuPathDB" id="FungiDB:ASPZODRAFT_134350"/>
<dbReference type="GeneID" id="34609971"/>
<evidence type="ECO:0000313" key="5">
    <source>
        <dbReference type="Proteomes" id="UP000184188"/>
    </source>
</evidence>
<dbReference type="Pfam" id="PF11954">
    <property type="entry name" value="DUF3471"/>
    <property type="match status" value="1"/>
</dbReference>
<evidence type="ECO:0000256" key="1">
    <source>
        <dbReference type="ARBA" id="ARBA00038215"/>
    </source>
</evidence>
<evidence type="ECO:0008006" key="6">
    <source>
        <dbReference type="Google" id="ProtNLM"/>
    </source>
</evidence>
<dbReference type="AlphaFoldDB" id="A0A1L9SCI0"/>
<dbReference type="RefSeq" id="XP_022579435.1">
    <property type="nucleotide sequence ID" value="XM_022723506.1"/>
</dbReference>
<evidence type="ECO:0000259" key="3">
    <source>
        <dbReference type="Pfam" id="PF11954"/>
    </source>
</evidence>